<dbReference type="SMART" id="SM00342">
    <property type="entry name" value="HTH_ARAC"/>
    <property type="match status" value="1"/>
</dbReference>
<evidence type="ECO:0000259" key="4">
    <source>
        <dbReference type="PROSITE" id="PS01124"/>
    </source>
</evidence>
<gene>
    <name evidence="5" type="ORF">FNA46_16720</name>
</gene>
<dbReference type="InterPro" id="IPR050204">
    <property type="entry name" value="AraC_XylS_family_regulators"/>
</dbReference>
<dbReference type="PROSITE" id="PS00041">
    <property type="entry name" value="HTH_ARAC_FAMILY_1"/>
    <property type="match status" value="1"/>
</dbReference>
<dbReference type="RefSeq" id="WP_143126340.1">
    <property type="nucleotide sequence ID" value="NZ_VJMG01000047.1"/>
</dbReference>
<dbReference type="EMBL" id="VJMG01000047">
    <property type="protein sequence ID" value="TRL37091.1"/>
    <property type="molecule type" value="Genomic_DNA"/>
</dbReference>
<dbReference type="GO" id="GO:0003700">
    <property type="term" value="F:DNA-binding transcription factor activity"/>
    <property type="evidence" value="ECO:0007669"/>
    <property type="project" value="InterPro"/>
</dbReference>
<dbReference type="SUPFAM" id="SSF46689">
    <property type="entry name" value="Homeodomain-like"/>
    <property type="match status" value="2"/>
</dbReference>
<dbReference type="Proteomes" id="UP000316801">
    <property type="component" value="Unassembled WGS sequence"/>
</dbReference>
<dbReference type="Gene3D" id="1.10.10.60">
    <property type="entry name" value="Homeodomain-like"/>
    <property type="match status" value="2"/>
</dbReference>
<dbReference type="PRINTS" id="PR00032">
    <property type="entry name" value="HTHARAC"/>
</dbReference>
<accession>A0A549T5E0</accession>
<evidence type="ECO:0000313" key="5">
    <source>
        <dbReference type="EMBL" id="TRL37091.1"/>
    </source>
</evidence>
<feature type="domain" description="HTH araC/xylS-type" evidence="4">
    <location>
        <begin position="193"/>
        <end position="291"/>
    </location>
</feature>
<reference evidence="5 6" key="1">
    <citation type="submission" date="2019-07" db="EMBL/GenBank/DDBJ databases">
        <title>Ln-dependent methylotrophs.</title>
        <authorList>
            <person name="Tani A."/>
        </authorList>
    </citation>
    <scope>NUCLEOTIDE SEQUENCE [LARGE SCALE GENOMIC DNA]</scope>
    <source>
        <strain evidence="5 6">SM12</strain>
    </source>
</reference>
<dbReference type="InterPro" id="IPR020449">
    <property type="entry name" value="Tscrpt_reg_AraC-type_HTH"/>
</dbReference>
<dbReference type="Pfam" id="PF12833">
    <property type="entry name" value="HTH_18"/>
    <property type="match status" value="1"/>
</dbReference>
<keyword evidence="3" id="KW-0804">Transcription</keyword>
<name>A0A549T5E0_9HYPH</name>
<dbReference type="PANTHER" id="PTHR46796">
    <property type="entry name" value="HTH-TYPE TRANSCRIPTIONAL ACTIVATOR RHAS-RELATED"/>
    <property type="match status" value="1"/>
</dbReference>
<evidence type="ECO:0000256" key="1">
    <source>
        <dbReference type="ARBA" id="ARBA00023015"/>
    </source>
</evidence>
<keyword evidence="1" id="KW-0805">Transcription regulation</keyword>
<evidence type="ECO:0000313" key="6">
    <source>
        <dbReference type="Proteomes" id="UP000316801"/>
    </source>
</evidence>
<keyword evidence="2" id="KW-0238">DNA-binding</keyword>
<evidence type="ECO:0000256" key="3">
    <source>
        <dbReference type="ARBA" id="ARBA00023163"/>
    </source>
</evidence>
<dbReference type="AlphaFoldDB" id="A0A549T5E0"/>
<dbReference type="GO" id="GO:0043565">
    <property type="term" value="F:sequence-specific DNA binding"/>
    <property type="evidence" value="ECO:0007669"/>
    <property type="project" value="InterPro"/>
</dbReference>
<dbReference type="PROSITE" id="PS01124">
    <property type="entry name" value="HTH_ARAC_FAMILY_2"/>
    <property type="match status" value="1"/>
</dbReference>
<dbReference type="InterPro" id="IPR009057">
    <property type="entry name" value="Homeodomain-like_sf"/>
</dbReference>
<protein>
    <submittedName>
        <fullName evidence="5">Helix-turn-helix transcriptional regulator</fullName>
    </submittedName>
</protein>
<dbReference type="PANTHER" id="PTHR46796:SF14">
    <property type="entry name" value="TRANSCRIPTIONAL REGULATORY PROTEIN"/>
    <property type="match status" value="1"/>
</dbReference>
<comment type="caution">
    <text evidence="5">The sequence shown here is derived from an EMBL/GenBank/DDBJ whole genome shotgun (WGS) entry which is preliminary data.</text>
</comment>
<sequence>MTFQPRMSNTIEGFSLGKGVARRVWNGLVADVWDVECAPYAGGHYVASDPRLFILLDLQGNGRPMVRSGKGRKGELQNPQSSPISYVPAGMDLWVDFTGIRTLRHLDIHFDAETVCRRLTDDLDPRRLDDPRLLFFDERAMSLARLIAAECLNPQPLHDLYGDSLTLSLIIAVLNLDKVERRKRSALAPWQLRRATDYLEAHCLRTVRLDELADLTGLSASQFSHSFKASTGVAPHQWQMRERLSRAKGLLAANDLPLNAVAVETGFADQAHFTRVFRQYLGTTPAKWRKAHS</sequence>
<dbReference type="InterPro" id="IPR018062">
    <property type="entry name" value="HTH_AraC-typ_CS"/>
</dbReference>
<proteinExistence type="predicted"/>
<keyword evidence="6" id="KW-1185">Reference proteome</keyword>
<organism evidence="5 6">
    <name type="scientific">Rhizobium straminoryzae</name>
    <dbReference type="NCBI Taxonomy" id="1387186"/>
    <lineage>
        <taxon>Bacteria</taxon>
        <taxon>Pseudomonadati</taxon>
        <taxon>Pseudomonadota</taxon>
        <taxon>Alphaproteobacteria</taxon>
        <taxon>Hyphomicrobiales</taxon>
        <taxon>Rhizobiaceae</taxon>
        <taxon>Rhizobium/Agrobacterium group</taxon>
        <taxon>Rhizobium</taxon>
    </lineage>
</organism>
<dbReference type="InterPro" id="IPR018060">
    <property type="entry name" value="HTH_AraC"/>
</dbReference>
<evidence type="ECO:0000256" key="2">
    <source>
        <dbReference type="ARBA" id="ARBA00023125"/>
    </source>
</evidence>